<dbReference type="PANTHER" id="PTHR33449:SF1">
    <property type="entry name" value="NUCLEOID-ASSOCIATED PROTEIN YBAB"/>
    <property type="match status" value="1"/>
</dbReference>
<evidence type="ECO:0000256" key="1">
    <source>
        <dbReference type="ARBA" id="ARBA00023125"/>
    </source>
</evidence>
<dbReference type="AlphaFoldDB" id="A0A455T061"/>
<dbReference type="NCBIfam" id="TIGR00103">
    <property type="entry name" value="DNA_YbaB_EbfC"/>
    <property type="match status" value="1"/>
</dbReference>
<dbReference type="GO" id="GO:0005829">
    <property type="term" value="C:cytosol"/>
    <property type="evidence" value="ECO:0007669"/>
    <property type="project" value="TreeGrafter"/>
</dbReference>
<organism evidence="3">
    <name type="scientific">Thermogemmatispora argillosa</name>
    <dbReference type="NCBI Taxonomy" id="2045280"/>
    <lineage>
        <taxon>Bacteria</taxon>
        <taxon>Bacillati</taxon>
        <taxon>Chloroflexota</taxon>
        <taxon>Ktedonobacteria</taxon>
        <taxon>Thermogemmatisporales</taxon>
        <taxon>Thermogemmatisporaceae</taxon>
        <taxon>Thermogemmatispora</taxon>
    </lineage>
</organism>
<comment type="similarity">
    <text evidence="2">Belongs to the YbaB/EbfC family.</text>
</comment>
<name>A0A455T061_9CHLR</name>
<gene>
    <name evidence="3" type="ORF">KTA_07610</name>
</gene>
<dbReference type="PANTHER" id="PTHR33449">
    <property type="entry name" value="NUCLEOID-ASSOCIATED PROTEIN YBAB"/>
    <property type="match status" value="1"/>
</dbReference>
<protein>
    <recommendedName>
        <fullName evidence="2">Nucleoid-associated protein KTA_07610</fullName>
    </recommendedName>
</protein>
<dbReference type="PIRSF" id="PIRSF004555">
    <property type="entry name" value="UCP004555"/>
    <property type="match status" value="1"/>
</dbReference>
<dbReference type="GO" id="GO:0043590">
    <property type="term" value="C:bacterial nucleoid"/>
    <property type="evidence" value="ECO:0007669"/>
    <property type="project" value="UniProtKB-UniRule"/>
</dbReference>
<dbReference type="EMBL" id="AP019377">
    <property type="protein sequence ID" value="BBH92562.1"/>
    <property type="molecule type" value="Genomic_DNA"/>
</dbReference>
<dbReference type="HAMAP" id="MF_00274">
    <property type="entry name" value="DNA_YbaB_EbfC"/>
    <property type="match status" value="1"/>
</dbReference>
<dbReference type="Gene3D" id="3.30.1310.10">
    <property type="entry name" value="Nucleoid-associated protein YbaB-like domain"/>
    <property type="match status" value="1"/>
</dbReference>
<keyword evidence="1 2" id="KW-0238">DNA-binding</keyword>
<evidence type="ECO:0000256" key="2">
    <source>
        <dbReference type="HAMAP-Rule" id="MF_00274"/>
    </source>
</evidence>
<sequence>MNMREIMKAQQRLQKLQEELEQSQFSGSAGGGAVTITMKGNYEITAIKIDPEAVNPEDIGELEAMLLAAAKDAFSKVVEAQQKMVNSITGGLKIPGLF</sequence>
<dbReference type="Pfam" id="PF02575">
    <property type="entry name" value="YbaB_DNA_bd"/>
    <property type="match status" value="1"/>
</dbReference>
<accession>A0A455T061</accession>
<comment type="subcellular location">
    <subcellularLocation>
        <location evidence="2">Cytoplasm</location>
        <location evidence="2">Nucleoid</location>
    </subcellularLocation>
</comment>
<comment type="subunit">
    <text evidence="2">Homodimer.</text>
</comment>
<comment type="function">
    <text evidence="2">Binds to DNA and alters its conformation. May be involved in regulation of gene expression, nucleoid organization and DNA protection.</text>
</comment>
<reference evidence="3" key="1">
    <citation type="submission" date="2018-12" db="EMBL/GenBank/DDBJ databases">
        <title>Novel natural products biosynthetic potential of the class Ktedonobacteria.</title>
        <authorList>
            <person name="Zheng Y."/>
            <person name="Saitou A."/>
            <person name="Wang C.M."/>
            <person name="Toyoda A."/>
            <person name="Minakuchi Y."/>
            <person name="Sekiguchi Y."/>
            <person name="Ueda K."/>
            <person name="Takano H."/>
            <person name="Sakai Y."/>
            <person name="Yokota A."/>
            <person name="Yabe S."/>
        </authorList>
    </citation>
    <scope>NUCLEOTIDE SEQUENCE</scope>
    <source>
        <strain evidence="3">A3-2</strain>
    </source>
</reference>
<dbReference type="InterPro" id="IPR004401">
    <property type="entry name" value="YbaB/EbfC"/>
</dbReference>
<proteinExistence type="inferred from homology"/>
<evidence type="ECO:0000313" key="3">
    <source>
        <dbReference type="EMBL" id="BBH92562.1"/>
    </source>
</evidence>
<dbReference type="GO" id="GO:0003677">
    <property type="term" value="F:DNA binding"/>
    <property type="evidence" value="ECO:0007669"/>
    <property type="project" value="UniProtKB-UniRule"/>
</dbReference>
<keyword evidence="2" id="KW-0963">Cytoplasm</keyword>
<dbReference type="SUPFAM" id="SSF82607">
    <property type="entry name" value="YbaB-like"/>
    <property type="match status" value="1"/>
</dbReference>
<dbReference type="InterPro" id="IPR036894">
    <property type="entry name" value="YbaB-like_sf"/>
</dbReference>